<dbReference type="EMBL" id="ANMO01000091">
    <property type="protein sequence ID" value="EMB17654.1"/>
    <property type="molecule type" value="Genomic_DNA"/>
</dbReference>
<dbReference type="AlphaFoldDB" id="M2B625"/>
<proteinExistence type="predicted"/>
<organism evidence="2 3">
    <name type="scientific">Rhodopirellula europaea 6C</name>
    <dbReference type="NCBI Taxonomy" id="1263867"/>
    <lineage>
        <taxon>Bacteria</taxon>
        <taxon>Pseudomonadati</taxon>
        <taxon>Planctomycetota</taxon>
        <taxon>Planctomycetia</taxon>
        <taxon>Pirellulales</taxon>
        <taxon>Pirellulaceae</taxon>
        <taxon>Rhodopirellula</taxon>
    </lineage>
</organism>
<sequence length="43" mass="4956">MQASGEFHDEFDRGNLVQCSEPERKDGETAEPRMGIRWIQAPH</sequence>
<feature type="compositionally biased region" description="Basic and acidic residues" evidence="1">
    <location>
        <begin position="21"/>
        <end position="31"/>
    </location>
</feature>
<keyword evidence="3" id="KW-1185">Reference proteome</keyword>
<name>M2B625_9BACT</name>
<reference evidence="2" key="1">
    <citation type="submission" date="2012-11" db="EMBL/GenBank/DDBJ databases">
        <title>Permanent draft genomes of Rhodopirellula europaea strain SH398 and 6C.</title>
        <authorList>
            <person name="Richter M."/>
            <person name="Richter-Heitmann T."/>
            <person name="Frank C."/>
            <person name="Harder J."/>
            <person name="Glockner F.O."/>
        </authorList>
    </citation>
    <scope>NUCLEOTIDE SEQUENCE</scope>
    <source>
        <strain evidence="2">6C</strain>
    </source>
</reference>
<dbReference type="Proteomes" id="UP000011529">
    <property type="component" value="Unassembled WGS sequence"/>
</dbReference>
<gene>
    <name evidence="2" type="ORF">RE6C_01614</name>
</gene>
<evidence type="ECO:0000313" key="2">
    <source>
        <dbReference type="EMBL" id="EMB17654.1"/>
    </source>
</evidence>
<reference evidence="2" key="2">
    <citation type="journal article" date="2013" name="Mar. Genomics">
        <title>Expression of sulfatases in Rhodopirellula baltica and the diversity of sulfatases in the genus Rhodopirellula.</title>
        <authorList>
            <person name="Wegner C.E."/>
            <person name="Richter-Heitmann T."/>
            <person name="Klindworth A."/>
            <person name="Klockow C."/>
            <person name="Richter M."/>
            <person name="Achstetter T."/>
            <person name="Glockner F.O."/>
            <person name="Harder J."/>
        </authorList>
    </citation>
    <scope>NUCLEOTIDE SEQUENCE [LARGE SCALE GENOMIC DNA]</scope>
    <source>
        <strain evidence="2">6C</strain>
    </source>
</reference>
<evidence type="ECO:0000313" key="3">
    <source>
        <dbReference type="Proteomes" id="UP000011529"/>
    </source>
</evidence>
<protein>
    <submittedName>
        <fullName evidence="2">Uncharacterized protein</fullName>
    </submittedName>
</protein>
<feature type="region of interest" description="Disordered" evidence="1">
    <location>
        <begin position="1"/>
        <end position="43"/>
    </location>
</feature>
<feature type="compositionally biased region" description="Basic and acidic residues" evidence="1">
    <location>
        <begin position="1"/>
        <end position="13"/>
    </location>
</feature>
<accession>M2B625</accession>
<comment type="caution">
    <text evidence="2">The sequence shown here is derived from an EMBL/GenBank/DDBJ whole genome shotgun (WGS) entry which is preliminary data.</text>
</comment>
<evidence type="ECO:0000256" key="1">
    <source>
        <dbReference type="SAM" id="MobiDB-lite"/>
    </source>
</evidence>